<feature type="domain" description="Major facilitator superfamily (MFS) profile" evidence="5">
    <location>
        <begin position="8"/>
        <end position="392"/>
    </location>
</feature>
<evidence type="ECO:0000313" key="7">
    <source>
        <dbReference type="Proteomes" id="UP001605918"/>
    </source>
</evidence>
<evidence type="ECO:0000256" key="1">
    <source>
        <dbReference type="ARBA" id="ARBA00022692"/>
    </source>
</evidence>
<feature type="transmembrane region" description="Helical" evidence="4">
    <location>
        <begin position="304"/>
        <end position="329"/>
    </location>
</feature>
<dbReference type="RefSeq" id="WP_394507809.1">
    <property type="nucleotide sequence ID" value="NZ_JBIEIL010000011.1"/>
</dbReference>
<dbReference type="EMBL" id="JBIEIL010000011">
    <property type="protein sequence ID" value="MFG6206862.1"/>
    <property type="molecule type" value="Genomic_DNA"/>
</dbReference>
<organism evidence="6 7">
    <name type="scientific">Pseudomonas retamae</name>
    <dbReference type="NCBI Taxonomy" id="702110"/>
    <lineage>
        <taxon>Bacteria</taxon>
        <taxon>Pseudomonadati</taxon>
        <taxon>Pseudomonadota</taxon>
        <taxon>Gammaproteobacteria</taxon>
        <taxon>Pseudomonadales</taxon>
        <taxon>Pseudomonadaceae</taxon>
        <taxon>Pseudomonas</taxon>
    </lineage>
</organism>
<evidence type="ECO:0000256" key="3">
    <source>
        <dbReference type="ARBA" id="ARBA00023136"/>
    </source>
</evidence>
<feature type="transmembrane region" description="Helical" evidence="4">
    <location>
        <begin position="245"/>
        <end position="266"/>
    </location>
</feature>
<keyword evidence="7" id="KW-1185">Reference proteome</keyword>
<feature type="transmembrane region" description="Helical" evidence="4">
    <location>
        <begin position="368"/>
        <end position="387"/>
    </location>
</feature>
<evidence type="ECO:0000313" key="6">
    <source>
        <dbReference type="EMBL" id="MFG6206862.1"/>
    </source>
</evidence>
<comment type="caution">
    <text evidence="6">The sequence shown here is derived from an EMBL/GenBank/DDBJ whole genome shotgun (WGS) entry which is preliminary data.</text>
</comment>
<accession>A0ABW7DFQ8</accession>
<reference evidence="6 7" key="1">
    <citation type="submission" date="2024-10" db="EMBL/GenBank/DDBJ databases">
        <title>Whole genome of Pseudomonas sp Strain RB5.</title>
        <authorList>
            <person name="Selami N."/>
        </authorList>
    </citation>
    <scope>NUCLEOTIDE SEQUENCE [LARGE SCALE GENOMIC DNA]</scope>
    <source>
        <strain evidence="6 7">RB5</strain>
    </source>
</reference>
<protein>
    <submittedName>
        <fullName evidence="6">MFS transporter</fullName>
    </submittedName>
</protein>
<dbReference type="Proteomes" id="UP001605918">
    <property type="component" value="Unassembled WGS sequence"/>
</dbReference>
<feature type="transmembrane region" description="Helical" evidence="4">
    <location>
        <begin position="336"/>
        <end position="356"/>
    </location>
</feature>
<feature type="transmembrane region" description="Helical" evidence="4">
    <location>
        <begin position="278"/>
        <end position="298"/>
    </location>
</feature>
<keyword evidence="2 4" id="KW-1133">Transmembrane helix</keyword>
<feature type="transmembrane region" description="Helical" evidence="4">
    <location>
        <begin position="159"/>
        <end position="183"/>
    </location>
</feature>
<dbReference type="InterPro" id="IPR036259">
    <property type="entry name" value="MFS_trans_sf"/>
</dbReference>
<dbReference type="SUPFAM" id="SSF103473">
    <property type="entry name" value="MFS general substrate transporter"/>
    <property type="match status" value="1"/>
</dbReference>
<dbReference type="InterPro" id="IPR050327">
    <property type="entry name" value="Proton-linked_MCT"/>
</dbReference>
<dbReference type="InterPro" id="IPR011701">
    <property type="entry name" value="MFS"/>
</dbReference>
<dbReference type="Gene3D" id="1.20.1250.20">
    <property type="entry name" value="MFS general substrate transporter like domains"/>
    <property type="match status" value="2"/>
</dbReference>
<proteinExistence type="predicted"/>
<keyword evidence="3 4" id="KW-0472">Membrane</keyword>
<evidence type="ECO:0000256" key="4">
    <source>
        <dbReference type="SAM" id="Phobius"/>
    </source>
</evidence>
<sequence>MTTMWRTCGWVLLGSALILALSLGVRHGFGLFLSPMSAQFGWGREVFAFAIALQNLIWGLAQPFTGALADRFGAAKVVLIGGVLYALGLVCMGLSDSPMTLSLSAGLLIGIGLSGTSFSVILGVVGRAVPADKRSMGMGIASAAGSFGQFAMLPGTLGLIGWLGWSAALLVLGLLVAMIVPLVSMLKDKPLPVLGHEQSLSEALREACSHSGFWLLAFGFFVCGFQVVFIGVHLPAYLVDQHLPATVGTTVLALIGLFNIFGTYTAGWLGGRMSKPRLLTGLYLLRAVVIVLFLWLPVTTTSAYLFGMAMGFLWLSTVPLTNGTVATLFGVRNLSMLGGIVFLFHQLGSFLGGWLGGVVYDRTGSYDLIWQVAILLSLLAAALNWPVRERPVARLQASASAA</sequence>
<feature type="transmembrane region" description="Helical" evidence="4">
    <location>
        <begin position="40"/>
        <end position="61"/>
    </location>
</feature>
<dbReference type="PANTHER" id="PTHR11360">
    <property type="entry name" value="MONOCARBOXYLATE TRANSPORTER"/>
    <property type="match status" value="1"/>
</dbReference>
<evidence type="ECO:0000256" key="2">
    <source>
        <dbReference type="ARBA" id="ARBA00022989"/>
    </source>
</evidence>
<keyword evidence="1 4" id="KW-0812">Transmembrane</keyword>
<feature type="transmembrane region" description="Helical" evidence="4">
    <location>
        <begin position="213"/>
        <end position="239"/>
    </location>
</feature>
<dbReference type="InterPro" id="IPR020846">
    <property type="entry name" value="MFS_dom"/>
</dbReference>
<name>A0ABW7DFQ8_9PSED</name>
<dbReference type="CDD" id="cd17355">
    <property type="entry name" value="MFS_YcxA_like"/>
    <property type="match status" value="1"/>
</dbReference>
<dbReference type="Pfam" id="PF07690">
    <property type="entry name" value="MFS_1"/>
    <property type="match status" value="1"/>
</dbReference>
<feature type="transmembrane region" description="Helical" evidence="4">
    <location>
        <begin position="73"/>
        <end position="95"/>
    </location>
</feature>
<feature type="transmembrane region" description="Helical" evidence="4">
    <location>
        <begin position="136"/>
        <end position="153"/>
    </location>
</feature>
<gene>
    <name evidence="6" type="ORF">ACGSLL_21140</name>
</gene>
<dbReference type="PROSITE" id="PS50850">
    <property type="entry name" value="MFS"/>
    <property type="match status" value="1"/>
</dbReference>
<evidence type="ECO:0000259" key="5">
    <source>
        <dbReference type="PROSITE" id="PS50850"/>
    </source>
</evidence>
<feature type="transmembrane region" description="Helical" evidence="4">
    <location>
        <begin position="101"/>
        <end position="124"/>
    </location>
</feature>
<dbReference type="PANTHER" id="PTHR11360:SF284">
    <property type="entry name" value="EG:103B4.3 PROTEIN-RELATED"/>
    <property type="match status" value="1"/>
</dbReference>